<dbReference type="PANTHER" id="PTHR33121">
    <property type="entry name" value="CYCLIC DI-GMP PHOSPHODIESTERASE PDEF"/>
    <property type="match status" value="1"/>
</dbReference>
<dbReference type="InterPro" id="IPR029151">
    <property type="entry name" value="Sensor-like_sf"/>
</dbReference>
<protein>
    <submittedName>
        <fullName evidence="2">Diguanylate phosphodiesterase</fullName>
    </submittedName>
</protein>
<organism evidence="2 3">
    <name type="scientific">Paenibacillus darwinianus</name>
    <dbReference type="NCBI Taxonomy" id="1380763"/>
    <lineage>
        <taxon>Bacteria</taxon>
        <taxon>Bacillati</taxon>
        <taxon>Bacillota</taxon>
        <taxon>Bacilli</taxon>
        <taxon>Bacillales</taxon>
        <taxon>Paenibacillaceae</taxon>
        <taxon>Paenibacillus</taxon>
    </lineage>
</organism>
<dbReference type="Proteomes" id="UP000053750">
    <property type="component" value="Unassembled WGS sequence"/>
</dbReference>
<name>A0A9W5RZJ4_9BACL</name>
<evidence type="ECO:0000313" key="2">
    <source>
        <dbReference type="EMBL" id="EXX85321.1"/>
    </source>
</evidence>
<dbReference type="RefSeq" id="WP_036584262.1">
    <property type="nucleotide sequence ID" value="NZ_KK082169.1"/>
</dbReference>
<evidence type="ECO:0000259" key="1">
    <source>
        <dbReference type="PROSITE" id="PS50883"/>
    </source>
</evidence>
<dbReference type="InterPro" id="IPR050706">
    <property type="entry name" value="Cyclic-di-GMP_PDE-like"/>
</dbReference>
<reference evidence="2 3" key="1">
    <citation type="submission" date="2014-02" db="EMBL/GenBank/DDBJ databases">
        <title>Genome sequence of Paenibacillus darwinianus reveals adaptive mechanisms for survival in Antarctic soils.</title>
        <authorList>
            <person name="Dsouza M."/>
            <person name="Taylor M.W."/>
            <person name="Turner S.J."/>
            <person name="Aislabie J."/>
        </authorList>
    </citation>
    <scope>NUCLEOTIDE SEQUENCE [LARGE SCALE GENOMIC DNA]</scope>
    <source>
        <strain evidence="2 3">CE1</strain>
    </source>
</reference>
<dbReference type="Pfam" id="PF10388">
    <property type="entry name" value="YkuI_C"/>
    <property type="match status" value="1"/>
</dbReference>
<dbReference type="SUPFAM" id="SSF103190">
    <property type="entry name" value="Sensory domain-like"/>
    <property type="match status" value="1"/>
</dbReference>
<accession>A0A9W5RZJ4</accession>
<dbReference type="SMART" id="SM00052">
    <property type="entry name" value="EAL"/>
    <property type="match status" value="1"/>
</dbReference>
<dbReference type="PANTHER" id="PTHR33121:SF82">
    <property type="entry name" value="SIGNAL TRANSDUCTION PROTEIN CONTAINING A EAL DOMAIN"/>
    <property type="match status" value="1"/>
</dbReference>
<dbReference type="AlphaFoldDB" id="A0A9W5RZJ4"/>
<evidence type="ECO:0000313" key="3">
    <source>
        <dbReference type="Proteomes" id="UP000053750"/>
    </source>
</evidence>
<sequence>MVDFTEAKAVPAFPDVRTVMSHFQPILALDTRRIVGYEVLGRQCTPDGIVSLGPFLSDARVPVENQMRIDRLLREEAFRKLGAVRDRQPMLFVNLKPSWIQRMYRETGELYTLQLLDRYGIDPAKVVIEITEEAYSGPMGELREIIDIYRRKGCLIAIDDVGTGFNSADRIAHIQPNLLKVDIHMMKQSASHSGYLGVLRSFSTLAEQIGASLLIEGVETGDDLQRAIQIGARYVQGYLFAPAEQEFREPDAFAGVVEAGLKEHLQTIGQVEVYWRELGDRIMEELDISGFADLTDGVEESGSMLPDTADLHDAAMERMLAKVPASCIRVYLCRADGVQLSSNYRRWNGAWRKEPEYRGANWSWRPYFLSDLLLLRGPLRASVSRTYADLDSRRWIRTLSVAVTAEAMLFMDIADPNARHQELSQS</sequence>
<dbReference type="Pfam" id="PF00563">
    <property type="entry name" value="EAL"/>
    <property type="match status" value="1"/>
</dbReference>
<gene>
    <name evidence="2" type="ORF">BG53_08960</name>
</gene>
<feature type="domain" description="EAL" evidence="1">
    <location>
        <begin position="2"/>
        <end position="257"/>
    </location>
</feature>
<dbReference type="GO" id="GO:0071111">
    <property type="term" value="F:cyclic-guanylate-specific phosphodiesterase activity"/>
    <property type="evidence" value="ECO:0007669"/>
    <property type="project" value="InterPro"/>
</dbReference>
<proteinExistence type="predicted"/>
<dbReference type="EMBL" id="JFHU01000232">
    <property type="protein sequence ID" value="EXX85321.1"/>
    <property type="molecule type" value="Genomic_DNA"/>
</dbReference>
<dbReference type="SUPFAM" id="SSF141868">
    <property type="entry name" value="EAL domain-like"/>
    <property type="match status" value="1"/>
</dbReference>
<dbReference type="PROSITE" id="PS50883">
    <property type="entry name" value="EAL"/>
    <property type="match status" value="1"/>
</dbReference>
<dbReference type="InterPro" id="IPR001633">
    <property type="entry name" value="EAL_dom"/>
</dbReference>
<comment type="caution">
    <text evidence="2">The sequence shown here is derived from an EMBL/GenBank/DDBJ whole genome shotgun (WGS) entry which is preliminary data.</text>
</comment>
<dbReference type="InterPro" id="IPR035919">
    <property type="entry name" value="EAL_sf"/>
</dbReference>
<keyword evidence="3" id="KW-1185">Reference proteome</keyword>
<dbReference type="Gene3D" id="3.20.20.450">
    <property type="entry name" value="EAL domain"/>
    <property type="match status" value="1"/>
</dbReference>
<dbReference type="InterPro" id="IPR018842">
    <property type="entry name" value="YkuI_C"/>
</dbReference>
<dbReference type="CDD" id="cd01948">
    <property type="entry name" value="EAL"/>
    <property type="match status" value="1"/>
</dbReference>
<dbReference type="OrthoDB" id="1673646at2"/>
<dbReference type="Gene3D" id="3.30.450.20">
    <property type="entry name" value="PAS domain"/>
    <property type="match status" value="1"/>
</dbReference>